<name>A0AAP3XQT9_9PROT</name>
<evidence type="ECO:0000256" key="3">
    <source>
        <dbReference type="ARBA" id="ARBA00017948"/>
    </source>
</evidence>
<feature type="domain" description="Flagellar basal body rod protein N-terminal" evidence="8">
    <location>
        <begin position="4"/>
        <end position="34"/>
    </location>
</feature>
<dbReference type="PANTHER" id="PTHR30435">
    <property type="entry name" value="FLAGELLAR PROTEIN"/>
    <property type="match status" value="1"/>
</dbReference>
<dbReference type="NCBIfam" id="TIGR03506">
    <property type="entry name" value="FlgEFG_subfam"/>
    <property type="match status" value="2"/>
</dbReference>
<keyword evidence="11" id="KW-0969">Cilium</keyword>
<comment type="similarity">
    <text evidence="2 7">Belongs to the flagella basal body rod proteins family.</text>
</comment>
<evidence type="ECO:0000256" key="7">
    <source>
        <dbReference type="RuleBase" id="RU362116"/>
    </source>
</evidence>
<feature type="domain" description="Flagellar basal-body/hook protein C-terminal" evidence="9">
    <location>
        <begin position="216"/>
        <end position="260"/>
    </location>
</feature>
<dbReference type="GO" id="GO:0009426">
    <property type="term" value="C:bacterial-type flagellum basal body, distal rod"/>
    <property type="evidence" value="ECO:0007669"/>
    <property type="project" value="UniProtKB-UniRule"/>
</dbReference>
<keyword evidence="12" id="KW-1185">Reference proteome</keyword>
<evidence type="ECO:0000259" key="8">
    <source>
        <dbReference type="Pfam" id="PF00460"/>
    </source>
</evidence>
<evidence type="ECO:0000256" key="5">
    <source>
        <dbReference type="ARBA" id="ARBA00032912"/>
    </source>
</evidence>
<dbReference type="Pfam" id="PF06429">
    <property type="entry name" value="Flg_bbr_C"/>
    <property type="match status" value="1"/>
</dbReference>
<evidence type="ECO:0000313" key="11">
    <source>
        <dbReference type="EMBL" id="MDF1585645.1"/>
    </source>
</evidence>
<dbReference type="PANTHER" id="PTHR30435:SF19">
    <property type="entry name" value="FLAGELLAR BASAL-BODY ROD PROTEIN FLGG"/>
    <property type="match status" value="1"/>
</dbReference>
<dbReference type="RefSeq" id="WP_327788065.1">
    <property type="nucleotide sequence ID" value="NZ_JARGEQ010000031.1"/>
</dbReference>
<reference evidence="11 12" key="1">
    <citation type="submission" date="2023-03" db="EMBL/GenBank/DDBJ databases">
        <title>YIM 152171 draft genome.</title>
        <authorList>
            <person name="Yang Z."/>
        </authorList>
    </citation>
    <scope>NUCLEOTIDE SEQUENCE [LARGE SCALE GENOMIC DNA]</scope>
    <source>
        <strain evidence="11 12">YIM 152171</strain>
    </source>
</reference>
<dbReference type="Pfam" id="PF00460">
    <property type="entry name" value="Flg_bb_rod"/>
    <property type="match status" value="1"/>
</dbReference>
<accession>A0AAP3XQT9</accession>
<comment type="caution">
    <text evidence="11">The sequence shown here is derived from an EMBL/GenBank/DDBJ whole genome shotgun (WGS) entry which is preliminary data.</text>
</comment>
<dbReference type="SUPFAM" id="SSF117143">
    <property type="entry name" value="Flagellar hook protein flgE"/>
    <property type="match status" value="1"/>
</dbReference>
<dbReference type="EMBL" id="JARGEQ010000031">
    <property type="protein sequence ID" value="MDF1585645.1"/>
    <property type="molecule type" value="Genomic_DNA"/>
</dbReference>
<sequence>MRALSVAATGMMAQQLNVEVISNNIANMTTTGFKRRRAEFQDLLYQNQRQTGAQSSDSGTVLPAGVQLGLGVKAAAVYRVHGQGDLLGTENRLDLAIQGDGFFVIETPDGEPAFTRSGNFQLGPDGTIVTADGYPVSPRILVPAEAVEVAINPEGLVTAKLQGQAGMVDLGRLELATFVNPAGLEAIGNNLLQQTDASGEAIFGAPGGTGLGTILQGYLEGSNVNPVQEITALIAAQRAYDMNSKVISASDEMMATVTQLR</sequence>
<keyword evidence="11" id="KW-0966">Cell projection</keyword>
<keyword evidence="4 7" id="KW-0975">Bacterial flagellum</keyword>
<comment type="subcellular location">
    <subcellularLocation>
        <location evidence="1 7">Bacterial flagellum basal body</location>
    </subcellularLocation>
</comment>
<dbReference type="InterPro" id="IPR037925">
    <property type="entry name" value="FlgE/F/G-like"/>
</dbReference>
<proteinExistence type="inferred from homology"/>
<evidence type="ECO:0000256" key="4">
    <source>
        <dbReference type="ARBA" id="ARBA00023143"/>
    </source>
</evidence>
<dbReference type="Proteomes" id="UP001301140">
    <property type="component" value="Unassembled WGS sequence"/>
</dbReference>
<comment type="subunit">
    <text evidence="7">The basal body constitutes a major portion of the flagellar organelle and consists of four rings (L,P,S, and M) mounted on a central rod. The rod consists of about 26 subunits of FlgG in the distal portion, and FlgB, FlgC and FlgF are thought to build up the proximal portion of the rod with about 6 subunits each.</text>
</comment>
<evidence type="ECO:0000259" key="10">
    <source>
        <dbReference type="Pfam" id="PF22692"/>
    </source>
</evidence>
<keyword evidence="11" id="KW-0282">Flagellum</keyword>
<dbReference type="InterPro" id="IPR010930">
    <property type="entry name" value="Flg_bb/hook_C_dom"/>
</dbReference>
<dbReference type="AlphaFoldDB" id="A0AAP3XQT9"/>
<dbReference type="Pfam" id="PF22692">
    <property type="entry name" value="LlgE_F_G_D1"/>
    <property type="match status" value="1"/>
</dbReference>
<evidence type="ECO:0000256" key="2">
    <source>
        <dbReference type="ARBA" id="ARBA00009677"/>
    </source>
</evidence>
<protein>
    <recommendedName>
        <fullName evidence="3 6">Flagellar basal-body rod protein FlgG</fullName>
    </recommendedName>
    <alternativeName>
        <fullName evidence="5 7">Distal rod protein</fullName>
    </alternativeName>
</protein>
<dbReference type="InterPro" id="IPR020013">
    <property type="entry name" value="Flagellar_FlgE/F/G"/>
</dbReference>
<evidence type="ECO:0000259" key="9">
    <source>
        <dbReference type="Pfam" id="PF06429"/>
    </source>
</evidence>
<dbReference type="GO" id="GO:0071978">
    <property type="term" value="P:bacterial-type flagellum-dependent swarming motility"/>
    <property type="evidence" value="ECO:0007669"/>
    <property type="project" value="TreeGrafter"/>
</dbReference>
<dbReference type="InterPro" id="IPR012834">
    <property type="entry name" value="FlgG_G_neg"/>
</dbReference>
<feature type="domain" description="Flagellar hook protein FlgE/F/G-like D1" evidence="10">
    <location>
        <begin position="96"/>
        <end position="159"/>
    </location>
</feature>
<evidence type="ECO:0000256" key="6">
    <source>
        <dbReference type="NCBIfam" id="TIGR02488"/>
    </source>
</evidence>
<dbReference type="InterPro" id="IPR053967">
    <property type="entry name" value="LlgE_F_G-like_D1"/>
</dbReference>
<dbReference type="NCBIfam" id="TIGR02488">
    <property type="entry name" value="flgG_G_neg"/>
    <property type="match status" value="1"/>
</dbReference>
<evidence type="ECO:0000313" key="12">
    <source>
        <dbReference type="Proteomes" id="UP001301140"/>
    </source>
</evidence>
<dbReference type="InterPro" id="IPR001444">
    <property type="entry name" value="Flag_bb_rod_N"/>
</dbReference>
<gene>
    <name evidence="11" type="primary">flgG</name>
    <name evidence="11" type="ORF">PZ740_04485</name>
</gene>
<evidence type="ECO:0000256" key="1">
    <source>
        <dbReference type="ARBA" id="ARBA00004117"/>
    </source>
</evidence>
<organism evidence="11 12">
    <name type="scientific">Marinimicrococcus flavescens</name>
    <dbReference type="NCBI Taxonomy" id="3031815"/>
    <lineage>
        <taxon>Bacteria</taxon>
        <taxon>Pseudomonadati</taxon>
        <taxon>Pseudomonadota</taxon>
        <taxon>Alphaproteobacteria</taxon>
        <taxon>Geminicoccales</taxon>
        <taxon>Geminicoccaceae</taxon>
        <taxon>Marinimicrococcus</taxon>
    </lineage>
</organism>